<feature type="region of interest" description="Disordered" evidence="1">
    <location>
        <begin position="57"/>
        <end position="80"/>
    </location>
</feature>
<evidence type="ECO:0000256" key="1">
    <source>
        <dbReference type="SAM" id="MobiDB-lite"/>
    </source>
</evidence>
<name>A0ABW5U162_9RHOB</name>
<dbReference type="InterPro" id="IPR009562">
    <property type="entry name" value="DUF1178"/>
</dbReference>
<gene>
    <name evidence="2" type="ORF">ACFSUD_06265</name>
</gene>
<organism evidence="2 3">
    <name type="scientific">Sulfitobacter aestuarii</name>
    <dbReference type="NCBI Taxonomy" id="2161676"/>
    <lineage>
        <taxon>Bacteria</taxon>
        <taxon>Pseudomonadati</taxon>
        <taxon>Pseudomonadota</taxon>
        <taxon>Alphaproteobacteria</taxon>
        <taxon>Rhodobacterales</taxon>
        <taxon>Roseobacteraceae</taxon>
        <taxon>Sulfitobacter</taxon>
    </lineage>
</organism>
<evidence type="ECO:0000313" key="2">
    <source>
        <dbReference type="EMBL" id="MFD2739163.1"/>
    </source>
</evidence>
<keyword evidence="3" id="KW-1185">Reference proteome</keyword>
<dbReference type="Proteomes" id="UP001597474">
    <property type="component" value="Unassembled WGS sequence"/>
</dbReference>
<reference evidence="3" key="1">
    <citation type="journal article" date="2019" name="Int. J. Syst. Evol. Microbiol.">
        <title>The Global Catalogue of Microorganisms (GCM) 10K type strain sequencing project: providing services to taxonomists for standard genome sequencing and annotation.</title>
        <authorList>
            <consortium name="The Broad Institute Genomics Platform"/>
            <consortium name="The Broad Institute Genome Sequencing Center for Infectious Disease"/>
            <person name="Wu L."/>
            <person name="Ma J."/>
        </authorList>
    </citation>
    <scope>NUCLEOTIDE SEQUENCE [LARGE SCALE GENOMIC DNA]</scope>
    <source>
        <strain evidence="3">TISTR 2562</strain>
    </source>
</reference>
<dbReference type="Pfam" id="PF06676">
    <property type="entry name" value="DUF1178"/>
    <property type="match status" value="1"/>
</dbReference>
<comment type="caution">
    <text evidence="2">The sequence shown here is derived from an EMBL/GenBank/DDBJ whole genome shotgun (WGS) entry which is preliminary data.</text>
</comment>
<proteinExistence type="predicted"/>
<protein>
    <submittedName>
        <fullName evidence="2">DUF1178 family protein</fullName>
    </submittedName>
</protein>
<dbReference type="EMBL" id="JBHUMP010000003">
    <property type="protein sequence ID" value="MFD2739163.1"/>
    <property type="molecule type" value="Genomic_DNA"/>
</dbReference>
<dbReference type="RefSeq" id="WP_386372500.1">
    <property type="nucleotide sequence ID" value="NZ_JBHUMP010000003.1"/>
</dbReference>
<accession>A0ABW5U162</accession>
<sequence length="155" mass="16595">MIRYDLKCDQGHGFDSWFRSSGDFESLRAAGHISCATCGSRDVHKAVMAPRLASATVAPKAPEPGGAPTPASASAPLRGGPEAALGKALAELRRRVEANADYVGRDFSRQARSMHLGEQPERAIYGEARPDEARALLEDGVSLLPLPFAPRRKLS</sequence>
<evidence type="ECO:0000313" key="3">
    <source>
        <dbReference type="Proteomes" id="UP001597474"/>
    </source>
</evidence>
<dbReference type="PIRSF" id="PIRSF032131">
    <property type="entry name" value="UCP032131"/>
    <property type="match status" value="1"/>
</dbReference>